<dbReference type="Proteomes" id="UP000742786">
    <property type="component" value="Unassembled WGS sequence"/>
</dbReference>
<dbReference type="EMBL" id="CAJQUM010000001">
    <property type="protein sequence ID" value="CAG4885065.1"/>
    <property type="molecule type" value="Genomic_DNA"/>
</dbReference>
<organism evidence="2 3">
    <name type="scientific">Georgfuchsia toluolica</name>
    <dbReference type="NCBI Taxonomy" id="424218"/>
    <lineage>
        <taxon>Bacteria</taxon>
        <taxon>Pseudomonadati</taxon>
        <taxon>Pseudomonadota</taxon>
        <taxon>Betaproteobacteria</taxon>
        <taxon>Nitrosomonadales</taxon>
        <taxon>Sterolibacteriaceae</taxon>
        <taxon>Georgfuchsia</taxon>
    </lineage>
</organism>
<name>A0A916J6U2_9PROT</name>
<evidence type="ECO:0000313" key="3">
    <source>
        <dbReference type="Proteomes" id="UP000742786"/>
    </source>
</evidence>
<accession>A0A916J6U2</accession>
<feature type="compositionally biased region" description="Polar residues" evidence="1">
    <location>
        <begin position="73"/>
        <end position="86"/>
    </location>
</feature>
<keyword evidence="3" id="KW-1185">Reference proteome</keyword>
<evidence type="ECO:0000256" key="1">
    <source>
        <dbReference type="SAM" id="MobiDB-lite"/>
    </source>
</evidence>
<feature type="region of interest" description="Disordered" evidence="1">
    <location>
        <begin position="73"/>
        <end position="92"/>
    </location>
</feature>
<evidence type="ECO:0000313" key="2">
    <source>
        <dbReference type="EMBL" id="CAG4885065.1"/>
    </source>
</evidence>
<comment type="caution">
    <text evidence="2">The sequence shown here is derived from an EMBL/GenBank/DDBJ whole genome shotgun (WGS) entry which is preliminary data.</text>
</comment>
<protein>
    <submittedName>
        <fullName evidence="2">Uncharacterized protein</fullName>
    </submittedName>
</protein>
<dbReference type="AlphaFoldDB" id="A0A916J6U2"/>
<gene>
    <name evidence="2" type="ORF">GTOL_12948</name>
</gene>
<reference evidence="2" key="1">
    <citation type="submission" date="2021-04" db="EMBL/GenBank/DDBJ databases">
        <authorList>
            <person name="Hornung B."/>
        </authorList>
    </citation>
    <scope>NUCLEOTIDE SEQUENCE</scope>
    <source>
        <strain evidence="2">G5G6</strain>
    </source>
</reference>
<sequence>MCGRYARIQVLASIPDRRTAPNTDHRTLIIEIAYDPQNLDSGPQNAKAQPQWPAKCKKNYEFWLAPWLGSNQGLRINDQSQSTSSFRVPPTT</sequence>
<proteinExistence type="predicted"/>